<dbReference type="InterPro" id="IPR011008">
    <property type="entry name" value="Dimeric_a/b-barrel"/>
</dbReference>
<sequence length="94" mass="9921">MITEIATISVAPGQEEAFEAAMRHGGIEHLSGCPGVRKVSFGQGVEDPGKFAFVVEWDSLEAHHAARNTDAFAAFRASMGAMTIGGAMEHFALS</sequence>
<dbReference type="Pfam" id="PF03992">
    <property type="entry name" value="ABM"/>
    <property type="match status" value="1"/>
</dbReference>
<dbReference type="Proteomes" id="UP001379235">
    <property type="component" value="Unassembled WGS sequence"/>
</dbReference>
<dbReference type="PROSITE" id="PS51725">
    <property type="entry name" value="ABM"/>
    <property type="match status" value="1"/>
</dbReference>
<reference evidence="2 3" key="1">
    <citation type="submission" date="2024-03" db="EMBL/GenBank/DDBJ databases">
        <authorList>
            <person name="Jo J.-H."/>
        </authorList>
    </citation>
    <scope>NUCLEOTIDE SEQUENCE [LARGE SCALE GENOMIC DNA]</scope>
    <source>
        <strain evidence="2 3">AS3R-12</strain>
    </source>
</reference>
<dbReference type="Gene3D" id="3.30.70.100">
    <property type="match status" value="1"/>
</dbReference>
<dbReference type="SUPFAM" id="SSF54909">
    <property type="entry name" value="Dimeric alpha+beta barrel"/>
    <property type="match status" value="1"/>
</dbReference>
<organism evidence="2 3">
    <name type="scientific">Novosphingobium aquae</name>
    <dbReference type="NCBI Taxonomy" id="3133435"/>
    <lineage>
        <taxon>Bacteria</taxon>
        <taxon>Pseudomonadati</taxon>
        <taxon>Pseudomonadota</taxon>
        <taxon>Alphaproteobacteria</taxon>
        <taxon>Sphingomonadales</taxon>
        <taxon>Sphingomonadaceae</taxon>
        <taxon>Novosphingobium</taxon>
    </lineage>
</organism>
<gene>
    <name evidence="2" type="ORF">WG900_06090</name>
</gene>
<protein>
    <submittedName>
        <fullName evidence="2">Antibiotic biosynthesis monooxygenase family protein</fullName>
    </submittedName>
</protein>
<proteinExistence type="predicted"/>
<comment type="caution">
    <text evidence="2">The sequence shown here is derived from an EMBL/GenBank/DDBJ whole genome shotgun (WGS) entry which is preliminary data.</text>
</comment>
<accession>A0ABU8S6Q1</accession>
<evidence type="ECO:0000259" key="1">
    <source>
        <dbReference type="PROSITE" id="PS51725"/>
    </source>
</evidence>
<evidence type="ECO:0000313" key="3">
    <source>
        <dbReference type="Proteomes" id="UP001379235"/>
    </source>
</evidence>
<keyword evidence="2" id="KW-0560">Oxidoreductase</keyword>
<dbReference type="RefSeq" id="WP_339965571.1">
    <property type="nucleotide sequence ID" value="NZ_JBBHJY010000002.1"/>
</dbReference>
<dbReference type="GO" id="GO:0004497">
    <property type="term" value="F:monooxygenase activity"/>
    <property type="evidence" value="ECO:0007669"/>
    <property type="project" value="UniProtKB-KW"/>
</dbReference>
<dbReference type="InterPro" id="IPR007138">
    <property type="entry name" value="ABM_dom"/>
</dbReference>
<evidence type="ECO:0000313" key="2">
    <source>
        <dbReference type="EMBL" id="MEJ6009485.1"/>
    </source>
</evidence>
<keyword evidence="2" id="KW-0503">Monooxygenase</keyword>
<keyword evidence="3" id="KW-1185">Reference proteome</keyword>
<feature type="domain" description="ABM" evidence="1">
    <location>
        <begin position="2"/>
        <end position="91"/>
    </location>
</feature>
<dbReference type="EMBL" id="JBBHJY010000002">
    <property type="protein sequence ID" value="MEJ6009485.1"/>
    <property type="molecule type" value="Genomic_DNA"/>
</dbReference>
<name>A0ABU8S6Q1_9SPHN</name>